<organism evidence="1">
    <name type="scientific">Anguilla anguilla</name>
    <name type="common">European freshwater eel</name>
    <name type="synonym">Muraena anguilla</name>
    <dbReference type="NCBI Taxonomy" id="7936"/>
    <lineage>
        <taxon>Eukaryota</taxon>
        <taxon>Metazoa</taxon>
        <taxon>Chordata</taxon>
        <taxon>Craniata</taxon>
        <taxon>Vertebrata</taxon>
        <taxon>Euteleostomi</taxon>
        <taxon>Actinopterygii</taxon>
        <taxon>Neopterygii</taxon>
        <taxon>Teleostei</taxon>
        <taxon>Anguilliformes</taxon>
        <taxon>Anguillidae</taxon>
        <taxon>Anguilla</taxon>
    </lineage>
</organism>
<protein>
    <submittedName>
        <fullName evidence="1">Uncharacterized protein</fullName>
    </submittedName>
</protein>
<accession>A0A0E9VWE3</accession>
<reference evidence="1" key="1">
    <citation type="submission" date="2014-11" db="EMBL/GenBank/DDBJ databases">
        <authorList>
            <person name="Amaro Gonzalez C."/>
        </authorList>
    </citation>
    <scope>NUCLEOTIDE SEQUENCE</scope>
</reference>
<reference evidence="1" key="2">
    <citation type="journal article" date="2015" name="Fish Shellfish Immunol.">
        <title>Early steps in the European eel (Anguilla anguilla)-Vibrio vulnificus interaction in the gills: Role of the RtxA13 toxin.</title>
        <authorList>
            <person name="Callol A."/>
            <person name="Pajuelo D."/>
            <person name="Ebbesson L."/>
            <person name="Teles M."/>
            <person name="MacKenzie S."/>
            <person name="Amaro C."/>
        </authorList>
    </citation>
    <scope>NUCLEOTIDE SEQUENCE</scope>
</reference>
<sequence>MQVCIGFVYCWFYDLNKV</sequence>
<dbReference type="EMBL" id="GBXM01026205">
    <property type="protein sequence ID" value="JAH82372.1"/>
    <property type="molecule type" value="Transcribed_RNA"/>
</dbReference>
<dbReference type="AlphaFoldDB" id="A0A0E9VWE3"/>
<proteinExistence type="predicted"/>
<evidence type="ECO:0000313" key="1">
    <source>
        <dbReference type="EMBL" id="JAH82372.1"/>
    </source>
</evidence>
<name>A0A0E9VWE3_ANGAN</name>